<name>A0A518APF8_9BACT</name>
<dbReference type="AlphaFoldDB" id="A0A518APF8"/>
<gene>
    <name evidence="1" type="ORF">Pan181_28230</name>
</gene>
<dbReference type="InterPro" id="IPR016888">
    <property type="entry name" value="UCP028498"/>
</dbReference>
<dbReference type="Proteomes" id="UP000315750">
    <property type="component" value="Chromosome"/>
</dbReference>
<protein>
    <recommendedName>
        <fullName evidence="3">DUF2255 domain-containing protein</fullName>
    </recommendedName>
</protein>
<proteinExistence type="predicted"/>
<dbReference type="OrthoDB" id="162563at2"/>
<keyword evidence="2" id="KW-1185">Reference proteome</keyword>
<dbReference type="KEGG" id="amuc:Pan181_28230"/>
<evidence type="ECO:0000313" key="2">
    <source>
        <dbReference type="Proteomes" id="UP000315750"/>
    </source>
</evidence>
<organism evidence="1 2">
    <name type="scientific">Aeoliella mucimassa</name>
    <dbReference type="NCBI Taxonomy" id="2527972"/>
    <lineage>
        <taxon>Bacteria</taxon>
        <taxon>Pseudomonadati</taxon>
        <taxon>Planctomycetota</taxon>
        <taxon>Planctomycetia</taxon>
        <taxon>Pirellulales</taxon>
        <taxon>Lacipirellulaceae</taxon>
        <taxon>Aeoliella</taxon>
    </lineage>
</organism>
<accession>A0A518APF8</accession>
<evidence type="ECO:0008006" key="3">
    <source>
        <dbReference type="Google" id="ProtNLM"/>
    </source>
</evidence>
<dbReference type="PIRSF" id="PIRSF028498">
    <property type="entry name" value="UCP028498"/>
    <property type="match status" value="1"/>
</dbReference>
<dbReference type="EMBL" id="CP036278">
    <property type="protein sequence ID" value="QDU56613.1"/>
    <property type="molecule type" value="Genomic_DNA"/>
</dbReference>
<reference evidence="1 2" key="1">
    <citation type="submission" date="2019-02" db="EMBL/GenBank/DDBJ databases">
        <title>Deep-cultivation of Planctomycetes and their phenomic and genomic characterization uncovers novel biology.</title>
        <authorList>
            <person name="Wiegand S."/>
            <person name="Jogler M."/>
            <person name="Boedeker C."/>
            <person name="Pinto D."/>
            <person name="Vollmers J."/>
            <person name="Rivas-Marin E."/>
            <person name="Kohn T."/>
            <person name="Peeters S.H."/>
            <person name="Heuer A."/>
            <person name="Rast P."/>
            <person name="Oberbeckmann S."/>
            <person name="Bunk B."/>
            <person name="Jeske O."/>
            <person name="Meyerdierks A."/>
            <person name="Storesund J.E."/>
            <person name="Kallscheuer N."/>
            <person name="Luecker S."/>
            <person name="Lage O.M."/>
            <person name="Pohl T."/>
            <person name="Merkel B.J."/>
            <person name="Hornburger P."/>
            <person name="Mueller R.-W."/>
            <person name="Bruemmer F."/>
            <person name="Labrenz M."/>
            <person name="Spormann A.M."/>
            <person name="Op den Camp H."/>
            <person name="Overmann J."/>
            <person name="Amann R."/>
            <person name="Jetten M.S.M."/>
            <person name="Mascher T."/>
            <person name="Medema M.H."/>
            <person name="Devos D.P."/>
            <person name="Kaster A.-K."/>
            <person name="Ovreas L."/>
            <person name="Rohde M."/>
            <person name="Galperin M.Y."/>
            <person name="Jogler C."/>
        </authorList>
    </citation>
    <scope>NUCLEOTIDE SEQUENCE [LARGE SCALE GENOMIC DNA]</scope>
    <source>
        <strain evidence="1 2">Pan181</strain>
    </source>
</reference>
<dbReference type="RefSeq" id="WP_145247326.1">
    <property type="nucleotide sequence ID" value="NZ_CP036278.1"/>
</dbReference>
<dbReference type="Pfam" id="PF10012">
    <property type="entry name" value="DUF2255"/>
    <property type="match status" value="1"/>
</dbReference>
<sequence length="128" mass="14247">MNKWPPKIIDAIAEKDDLHIAPFRDDGKTHGTLTWIWSVRVDDDLYVRGYNGPQSRWYQAAIRQKAGKITAAGSSYDVAFEGVDGPINDRIDQAYQAKYSGSPYLGSMISDRARAATVRVAPRTESAE</sequence>
<evidence type="ECO:0000313" key="1">
    <source>
        <dbReference type="EMBL" id="QDU56613.1"/>
    </source>
</evidence>